<dbReference type="InterPro" id="IPR018287">
    <property type="entry name" value="Hap4_TF_heteromerisation"/>
</dbReference>
<keyword evidence="6" id="KW-1185">Reference proteome</keyword>
<proteinExistence type="predicted"/>
<keyword evidence="2" id="KW-0539">Nucleus</keyword>
<organism evidence="5 6">
    <name type="scientific">Nadsonia fulvescens var. elongata DSM 6958</name>
    <dbReference type="NCBI Taxonomy" id="857566"/>
    <lineage>
        <taxon>Eukaryota</taxon>
        <taxon>Fungi</taxon>
        <taxon>Dikarya</taxon>
        <taxon>Ascomycota</taxon>
        <taxon>Saccharomycotina</taxon>
        <taxon>Dipodascomycetes</taxon>
        <taxon>Dipodascales</taxon>
        <taxon>Dipodascales incertae sedis</taxon>
        <taxon>Nadsonia</taxon>
    </lineage>
</organism>
<dbReference type="OrthoDB" id="5374328at2759"/>
<dbReference type="InterPro" id="IPR004827">
    <property type="entry name" value="bZIP"/>
</dbReference>
<dbReference type="EMBL" id="KV454415">
    <property type="protein sequence ID" value="ODQ63268.1"/>
    <property type="molecule type" value="Genomic_DNA"/>
</dbReference>
<dbReference type="InterPro" id="IPR046347">
    <property type="entry name" value="bZIP_sf"/>
</dbReference>
<dbReference type="STRING" id="857566.A0A1E3PD04"/>
<feature type="compositionally biased region" description="Pro residues" evidence="3">
    <location>
        <begin position="1"/>
        <end position="13"/>
    </location>
</feature>
<name>A0A1E3PD04_9ASCO</name>
<dbReference type="AlphaFoldDB" id="A0A1E3PD04"/>
<protein>
    <recommendedName>
        <fullName evidence="4">BZIP domain-containing protein</fullName>
    </recommendedName>
</protein>
<feature type="region of interest" description="Disordered" evidence="3">
    <location>
        <begin position="158"/>
        <end position="179"/>
    </location>
</feature>
<dbReference type="GO" id="GO:0090575">
    <property type="term" value="C:RNA polymerase II transcription regulator complex"/>
    <property type="evidence" value="ECO:0007669"/>
    <property type="project" value="TreeGrafter"/>
</dbReference>
<accession>A0A1E3PD04</accession>
<dbReference type="GO" id="GO:0001228">
    <property type="term" value="F:DNA-binding transcription activator activity, RNA polymerase II-specific"/>
    <property type="evidence" value="ECO:0007669"/>
    <property type="project" value="TreeGrafter"/>
</dbReference>
<evidence type="ECO:0000256" key="2">
    <source>
        <dbReference type="ARBA" id="ARBA00023242"/>
    </source>
</evidence>
<feature type="region of interest" description="Disordered" evidence="3">
    <location>
        <begin position="580"/>
        <end position="602"/>
    </location>
</feature>
<evidence type="ECO:0000256" key="3">
    <source>
        <dbReference type="SAM" id="MobiDB-lite"/>
    </source>
</evidence>
<feature type="compositionally biased region" description="Low complexity" evidence="3">
    <location>
        <begin position="332"/>
        <end position="345"/>
    </location>
</feature>
<dbReference type="SMART" id="SM00338">
    <property type="entry name" value="BRLZ"/>
    <property type="match status" value="1"/>
</dbReference>
<evidence type="ECO:0000259" key="4">
    <source>
        <dbReference type="PROSITE" id="PS00036"/>
    </source>
</evidence>
<feature type="compositionally biased region" description="Polar residues" evidence="3">
    <location>
        <begin position="35"/>
        <end position="58"/>
    </location>
</feature>
<dbReference type="GO" id="GO:0000976">
    <property type="term" value="F:transcription cis-regulatory region binding"/>
    <property type="evidence" value="ECO:0007669"/>
    <property type="project" value="InterPro"/>
</dbReference>
<dbReference type="Pfam" id="PF10297">
    <property type="entry name" value="Hap4_Hap_bind"/>
    <property type="match status" value="1"/>
</dbReference>
<dbReference type="Gene3D" id="1.20.5.170">
    <property type="match status" value="1"/>
</dbReference>
<comment type="subcellular location">
    <subcellularLocation>
        <location evidence="1">Nucleus</location>
    </subcellularLocation>
</comment>
<feature type="compositionally biased region" description="Low complexity" evidence="3">
    <location>
        <begin position="158"/>
        <end position="173"/>
    </location>
</feature>
<evidence type="ECO:0000313" key="5">
    <source>
        <dbReference type="EMBL" id="ODQ63268.1"/>
    </source>
</evidence>
<reference evidence="5 6" key="1">
    <citation type="journal article" date="2016" name="Proc. Natl. Acad. Sci. U.S.A.">
        <title>Comparative genomics of biotechnologically important yeasts.</title>
        <authorList>
            <person name="Riley R."/>
            <person name="Haridas S."/>
            <person name="Wolfe K.H."/>
            <person name="Lopes M.R."/>
            <person name="Hittinger C.T."/>
            <person name="Goeker M."/>
            <person name="Salamov A.A."/>
            <person name="Wisecaver J.H."/>
            <person name="Long T.M."/>
            <person name="Calvey C.H."/>
            <person name="Aerts A.L."/>
            <person name="Barry K.W."/>
            <person name="Choi C."/>
            <person name="Clum A."/>
            <person name="Coughlan A.Y."/>
            <person name="Deshpande S."/>
            <person name="Douglass A.P."/>
            <person name="Hanson S.J."/>
            <person name="Klenk H.-P."/>
            <person name="LaButti K.M."/>
            <person name="Lapidus A."/>
            <person name="Lindquist E.A."/>
            <person name="Lipzen A.M."/>
            <person name="Meier-Kolthoff J.P."/>
            <person name="Ohm R.A."/>
            <person name="Otillar R.P."/>
            <person name="Pangilinan J.L."/>
            <person name="Peng Y."/>
            <person name="Rokas A."/>
            <person name="Rosa C.A."/>
            <person name="Scheuner C."/>
            <person name="Sibirny A.A."/>
            <person name="Slot J.C."/>
            <person name="Stielow J.B."/>
            <person name="Sun H."/>
            <person name="Kurtzman C.P."/>
            <person name="Blackwell M."/>
            <person name="Grigoriev I.V."/>
            <person name="Jeffries T.W."/>
        </authorList>
    </citation>
    <scope>NUCLEOTIDE SEQUENCE [LARGE SCALE GENOMIC DNA]</scope>
    <source>
        <strain evidence="5 6">DSM 6958</strain>
    </source>
</reference>
<dbReference type="PANTHER" id="PTHR40621:SF7">
    <property type="entry name" value="BZIP DOMAIN-CONTAINING PROTEIN"/>
    <property type="match status" value="1"/>
</dbReference>
<feature type="region of interest" description="Disordered" evidence="3">
    <location>
        <begin position="1"/>
        <end position="102"/>
    </location>
</feature>
<gene>
    <name evidence="5" type="ORF">NADFUDRAFT_53541</name>
</gene>
<dbReference type="PANTHER" id="PTHR40621">
    <property type="entry name" value="TRANSCRIPTION FACTOR KAPC-RELATED"/>
    <property type="match status" value="1"/>
</dbReference>
<feature type="compositionally biased region" description="Low complexity" evidence="3">
    <location>
        <begin position="585"/>
        <end position="601"/>
    </location>
</feature>
<dbReference type="SUPFAM" id="SSF57959">
    <property type="entry name" value="Leucine zipper domain"/>
    <property type="match status" value="1"/>
</dbReference>
<dbReference type="Proteomes" id="UP000095009">
    <property type="component" value="Unassembled WGS sequence"/>
</dbReference>
<feature type="region of interest" description="Disordered" evidence="3">
    <location>
        <begin position="459"/>
        <end position="480"/>
    </location>
</feature>
<dbReference type="PROSITE" id="PS00036">
    <property type="entry name" value="BZIP_BASIC"/>
    <property type="match status" value="1"/>
</dbReference>
<dbReference type="InterPro" id="IPR050936">
    <property type="entry name" value="AP-1-like"/>
</dbReference>
<sequence length="664" mass="71614">MTPPVTKPSPGPSTPQSIQPIASRPPIVSRIAMKPSSNAQNTTQNLGLHDGPSSQIGPSKTWVLPPRPKPGRKPSVEAPPSKRKAQNRDAQRAFRERRAARVSELEEKIIQIENARDEYITSLKGQINLLRKENAILQNALDDSRREAAEMKDNKIHSLSSNSNTNYNSGYNTKSRNSSLVMRQTEPLSPYSYASAPSPFINQGYATTTSSVSSKYMSSGNSYAGDSSYDILDRVLEERLPVAKRNSPISSEGKLTDTPCLVCTTKECLCDTLGVKHEVLNEIISAIPLKGNPKKRGLEITKSESMEIDFTTAFSSKKKRAANSKSSEKSKSSSTPVSTPSFSSSSYQEFSLTETVRERLGSSDFASGGNVDPCGFCSDGTPCVCREAAAQESQSFRDIENNTLPPLLMPLSPPVSMGSPSGVASYTGDSALSFVVKKNNHKLPTLHLDNDINGRMNRTHAASETSSTSQQLPPPPVDGCSGNPGNCNQCRADPMSTLFCTTIASRTANESSQNTRVVATDAVSLIPKASSSCCGGSKSSGGCCKDKPSRPQFETTNNSTMFRSSVSLTSMSSIGGGVMTESNYRRSSGSSQMRSYSTTSSARDEPLTGTYIPCAAAYQTLSRHKDFNRVDLGTLVGKLTTRGMQVEVSSVANVLRELDRRLYQ</sequence>
<evidence type="ECO:0000313" key="6">
    <source>
        <dbReference type="Proteomes" id="UP000095009"/>
    </source>
</evidence>
<feature type="domain" description="BZIP" evidence="4">
    <location>
        <begin position="82"/>
        <end position="97"/>
    </location>
</feature>
<feature type="compositionally biased region" description="Basic and acidic residues" evidence="3">
    <location>
        <begin position="86"/>
        <end position="102"/>
    </location>
</feature>
<feature type="region of interest" description="Disordered" evidence="3">
    <location>
        <begin position="321"/>
        <end position="345"/>
    </location>
</feature>
<evidence type="ECO:0000256" key="1">
    <source>
        <dbReference type="ARBA" id="ARBA00004123"/>
    </source>
</evidence>